<comment type="cofactor">
    <cofactor evidence="1">
        <name>Cu cation</name>
        <dbReference type="ChEBI" id="CHEBI:23378"/>
    </cofactor>
</comment>
<proteinExistence type="inferred from homology"/>
<feature type="domain" description="Plastocyanin-like" evidence="12">
    <location>
        <begin position="270"/>
        <end position="358"/>
    </location>
</feature>
<evidence type="ECO:0000259" key="12">
    <source>
        <dbReference type="Pfam" id="PF00394"/>
    </source>
</evidence>
<evidence type="ECO:0000256" key="5">
    <source>
        <dbReference type="ARBA" id="ARBA00022729"/>
    </source>
</evidence>
<comment type="subcellular location">
    <subcellularLocation>
        <location evidence="2">Endoplasmic reticulum membrane</location>
        <topology evidence="2">Peripheral membrane protein</topology>
    </subcellularLocation>
</comment>
<dbReference type="InterPro" id="IPR021763">
    <property type="entry name" value="DUF3326"/>
</dbReference>
<feature type="signal peptide" evidence="11">
    <location>
        <begin position="1"/>
        <end position="24"/>
    </location>
</feature>
<dbReference type="PANTHER" id="PTHR48461:SF1">
    <property type="entry name" value="MULTICOPPER OXIDASE LPR1-LIKE"/>
    <property type="match status" value="1"/>
</dbReference>
<protein>
    <recommendedName>
        <fullName evidence="16">Multicopper oxidase LPR1</fullName>
    </recommendedName>
</protein>
<keyword evidence="10" id="KW-0325">Glycoprotein</keyword>
<dbReference type="InterPro" id="IPR002355">
    <property type="entry name" value="Cu_oxidase_Cu_BS"/>
</dbReference>
<dbReference type="CDD" id="cd13891">
    <property type="entry name" value="CuRO_3_CotA_like"/>
    <property type="match status" value="1"/>
</dbReference>
<comment type="similarity">
    <text evidence="3">Belongs to the multicopper oxidase family.</text>
</comment>
<evidence type="ECO:0000256" key="3">
    <source>
        <dbReference type="ARBA" id="ARBA00010609"/>
    </source>
</evidence>
<dbReference type="Gene3D" id="2.60.40.420">
    <property type="entry name" value="Cupredoxins - blue copper proteins"/>
    <property type="match status" value="3"/>
</dbReference>
<keyword evidence="9" id="KW-0472">Membrane</keyword>
<keyword evidence="5 11" id="KW-0732">Signal</keyword>
<evidence type="ECO:0000256" key="8">
    <source>
        <dbReference type="ARBA" id="ARBA00023008"/>
    </source>
</evidence>
<dbReference type="PANTHER" id="PTHR48461">
    <property type="entry name" value="MULTICOPPER OXIDASE LPR1-LIKE"/>
    <property type="match status" value="1"/>
</dbReference>
<evidence type="ECO:0000256" key="11">
    <source>
        <dbReference type="SAM" id="SignalP"/>
    </source>
</evidence>
<evidence type="ECO:0000256" key="7">
    <source>
        <dbReference type="ARBA" id="ARBA00023002"/>
    </source>
</evidence>
<dbReference type="Pfam" id="PF00394">
    <property type="entry name" value="Cu-oxidase"/>
    <property type="match status" value="1"/>
</dbReference>
<evidence type="ECO:0000313" key="14">
    <source>
        <dbReference type="EMBL" id="WJZ80474.1"/>
    </source>
</evidence>
<dbReference type="CDD" id="cd13868">
    <property type="entry name" value="CuRO_2_CotA_like"/>
    <property type="match status" value="1"/>
</dbReference>
<feature type="chain" id="PRO_5047391807" description="Multicopper oxidase LPR1" evidence="11">
    <location>
        <begin position="25"/>
        <end position="837"/>
    </location>
</feature>
<dbReference type="InterPro" id="IPR011706">
    <property type="entry name" value="Cu-oxidase_C"/>
</dbReference>
<gene>
    <name evidence="14" type="ORF">VitviT2T_000391</name>
</gene>
<keyword evidence="7" id="KW-0560">Oxidoreductase</keyword>
<dbReference type="InterPro" id="IPR001117">
    <property type="entry name" value="Cu-oxidase_2nd"/>
</dbReference>
<dbReference type="Proteomes" id="UP001227230">
    <property type="component" value="Chromosome 1"/>
</dbReference>
<evidence type="ECO:0000256" key="1">
    <source>
        <dbReference type="ARBA" id="ARBA00001935"/>
    </source>
</evidence>
<dbReference type="InterPro" id="IPR008972">
    <property type="entry name" value="Cupredoxin"/>
</dbReference>
<keyword evidence="4" id="KW-0479">Metal-binding</keyword>
<dbReference type="InterPro" id="IPR052152">
    <property type="entry name" value="LPR1/LPR2"/>
</dbReference>
<dbReference type="Pfam" id="PF11805">
    <property type="entry name" value="DUF3326"/>
    <property type="match status" value="2"/>
</dbReference>
<keyword evidence="8" id="KW-0186">Copper</keyword>
<dbReference type="Pfam" id="PF07731">
    <property type="entry name" value="Cu-oxidase_2"/>
    <property type="match status" value="1"/>
</dbReference>
<evidence type="ECO:0000256" key="10">
    <source>
        <dbReference type="ARBA" id="ARBA00023180"/>
    </source>
</evidence>
<evidence type="ECO:0000256" key="6">
    <source>
        <dbReference type="ARBA" id="ARBA00022824"/>
    </source>
</evidence>
<evidence type="ECO:0000259" key="13">
    <source>
        <dbReference type="Pfam" id="PF07731"/>
    </source>
</evidence>
<evidence type="ECO:0000256" key="9">
    <source>
        <dbReference type="ARBA" id="ARBA00023136"/>
    </source>
</evidence>
<evidence type="ECO:0000256" key="4">
    <source>
        <dbReference type="ARBA" id="ARBA00022723"/>
    </source>
</evidence>
<dbReference type="EMBL" id="CP126648">
    <property type="protein sequence ID" value="WJZ80474.1"/>
    <property type="molecule type" value="Genomic_DNA"/>
</dbReference>
<dbReference type="PROSITE" id="PS00080">
    <property type="entry name" value="MULTICOPPER_OXIDASE2"/>
    <property type="match status" value="1"/>
</dbReference>
<keyword evidence="6" id="KW-0256">Endoplasmic reticulum</keyword>
<evidence type="ECO:0000313" key="15">
    <source>
        <dbReference type="Proteomes" id="UP001227230"/>
    </source>
</evidence>
<evidence type="ECO:0008006" key="16">
    <source>
        <dbReference type="Google" id="ProtNLM"/>
    </source>
</evidence>
<sequence length="837" mass="93962">MMVMEKILLFHLLSLALLGAVVEATRSDDRLIKISQLKMFVDELPDMPKILGFDVVNGVPVSKSLQIGMFSKKWKFHRDLPPTRVFAYGTSNNTATVPGPTIEALYGVDTYVTWRNYLPSKHILPWDPTIPTAIPATKKGVPTVVHLHGGIDEPQSDGNANSWFTRGFRERGPTWTQKKYHYYNIQQPGNMWYHDHAMGLTRVNLLVGLIGAYIIRHPDIESPLGLPHGKEFDRPLVVFDRSFRTDGSIYMNRTGNNPSIHPQWQPEYFGDAIIVNGKAWPRLTVRRRKYRFRIINASNARFFEFFFTNGLRFIHVGSDSSYNKRPVMIKKILLAPSEIVDVIVDFSESKSDSAILANGAAYPYPSGDPVNKFNGNVMKFIIKRQREVDTSRVPKRLIKYPSPDLSNAAATRYIAMYEYTSPTDEPTHLFLNGKPYEAPATETPKEGTSEIWNVINLTADNHPLHIHLGLFVVLEQRKLVDVEKFKECMLKINNAVKCQISKYARGNITAVPAHEQGWKNVFKMTPGYVTKILVRFAYIHSNASYPFDASAEPGYVYHCHILDHEDNAMMRPLKPVVFPVTISNKAEAQSRRWDTVLYCYALDRFAEGLWALQPVHQNRVGLVLDAAIEGELRLRHLQVADATRASLGLPVLEYIVTDTPLLVEKWVDPKSGQSTGRIKHPDSLPRAVQTLVNRTKGIDDLAGVEAVISHLVVKEFQIPCAHAPALSPFPLSLSLCPKSAAKEIGYTFLLCVLAGLSNAPQYVVKNSESLEKGCILASDVDSVILPMDACEGDGALAFARSKKDKMQPLIITVEENETVLNDTPEKYGIEVVKVANY</sequence>
<keyword evidence="15" id="KW-1185">Reference proteome</keyword>
<evidence type="ECO:0000256" key="2">
    <source>
        <dbReference type="ARBA" id="ARBA00004406"/>
    </source>
</evidence>
<dbReference type="SUPFAM" id="SSF49503">
    <property type="entry name" value="Cupredoxins"/>
    <property type="match status" value="3"/>
</dbReference>
<reference evidence="14 15" key="1">
    <citation type="journal article" date="2023" name="Hortic Res">
        <title>The complete reference genome for grapevine (Vitis vinifera L.) genetics and breeding.</title>
        <authorList>
            <person name="Shi X."/>
            <person name="Cao S."/>
            <person name="Wang X."/>
            <person name="Huang S."/>
            <person name="Wang Y."/>
            <person name="Liu Z."/>
            <person name="Liu W."/>
            <person name="Leng X."/>
            <person name="Peng Y."/>
            <person name="Wang N."/>
            <person name="Wang Y."/>
            <person name="Ma Z."/>
            <person name="Xu X."/>
            <person name="Zhang F."/>
            <person name="Xue H."/>
            <person name="Zhong H."/>
            <person name="Wang Y."/>
            <person name="Zhang K."/>
            <person name="Velt A."/>
            <person name="Avia K."/>
            <person name="Holtgrawe D."/>
            <person name="Grimplet J."/>
            <person name="Matus J.T."/>
            <person name="Ware D."/>
            <person name="Wu X."/>
            <person name="Wang H."/>
            <person name="Liu C."/>
            <person name="Fang Y."/>
            <person name="Rustenholz C."/>
            <person name="Cheng Z."/>
            <person name="Xiao H."/>
            <person name="Zhou Y."/>
        </authorList>
    </citation>
    <scope>NUCLEOTIDE SEQUENCE [LARGE SCALE GENOMIC DNA]</scope>
    <source>
        <strain evidence="15">cv. Pinot noir / PN40024</strain>
        <tissue evidence="14">Leaf</tissue>
    </source>
</reference>
<feature type="domain" description="Plastocyanin-like" evidence="13">
    <location>
        <begin position="417"/>
        <end position="573"/>
    </location>
</feature>
<name>A0ABY9BCC6_VITVI</name>
<organism evidence="14 15">
    <name type="scientific">Vitis vinifera</name>
    <name type="common">Grape</name>
    <dbReference type="NCBI Taxonomy" id="29760"/>
    <lineage>
        <taxon>Eukaryota</taxon>
        <taxon>Viridiplantae</taxon>
        <taxon>Streptophyta</taxon>
        <taxon>Embryophyta</taxon>
        <taxon>Tracheophyta</taxon>
        <taxon>Spermatophyta</taxon>
        <taxon>Magnoliopsida</taxon>
        <taxon>eudicotyledons</taxon>
        <taxon>Gunneridae</taxon>
        <taxon>Pentapetalae</taxon>
        <taxon>rosids</taxon>
        <taxon>Vitales</taxon>
        <taxon>Vitaceae</taxon>
        <taxon>Viteae</taxon>
        <taxon>Vitis</taxon>
    </lineage>
</organism>
<accession>A0ABY9BCC6</accession>
<dbReference type="CDD" id="cd13844">
    <property type="entry name" value="CuRO_1_BOD_CotA_like"/>
    <property type="match status" value="1"/>
</dbReference>